<protein>
    <recommendedName>
        <fullName evidence="3 5">acylphosphatase</fullName>
        <ecNumber evidence="2 5">3.6.1.7</ecNumber>
    </recommendedName>
</protein>
<reference evidence="8 9" key="1">
    <citation type="journal article" date="2013" name="Genome Announc.">
        <title>First draft genome sequence from a member of the genus agrococcus, isolated from modern microbialites.</title>
        <authorList>
            <person name="White R.A.III."/>
            <person name="Grassa C.J."/>
            <person name="Suttle C.A."/>
        </authorList>
    </citation>
    <scope>NUCLEOTIDE SEQUENCE [LARGE SCALE GENOMIC DNA]</scope>
    <source>
        <strain evidence="8 9">RW1</strain>
    </source>
</reference>
<dbReference type="PANTHER" id="PTHR47268">
    <property type="entry name" value="ACYLPHOSPHATASE"/>
    <property type="match status" value="1"/>
</dbReference>
<dbReference type="Pfam" id="PF00708">
    <property type="entry name" value="Acylphosphatase"/>
    <property type="match status" value="1"/>
</dbReference>
<gene>
    <name evidence="8" type="ORF">L332_09870</name>
</gene>
<dbReference type="SUPFAM" id="SSF54975">
    <property type="entry name" value="Acylphosphatase/BLUF domain-like"/>
    <property type="match status" value="1"/>
</dbReference>
<evidence type="ECO:0000256" key="1">
    <source>
        <dbReference type="ARBA" id="ARBA00005614"/>
    </source>
</evidence>
<sequence>MHGTVQGVGFRMAARREAERLGLAGSVRNRFDGTVEAEAEGATDAVAAFGAWLAHGPDTARVDRVDATSIEARGEAGFAVR</sequence>
<evidence type="ECO:0000259" key="7">
    <source>
        <dbReference type="PROSITE" id="PS51160"/>
    </source>
</evidence>
<dbReference type="InterPro" id="IPR001792">
    <property type="entry name" value="Acylphosphatase-like_dom"/>
</dbReference>
<evidence type="ECO:0000256" key="3">
    <source>
        <dbReference type="ARBA" id="ARBA00015991"/>
    </source>
</evidence>
<comment type="caution">
    <text evidence="8">The sequence shown here is derived from an EMBL/GenBank/DDBJ whole genome shotgun (WGS) entry which is preliminary data.</text>
</comment>
<organism evidence="8 9">
    <name type="scientific">Agrococcus pavilionensis RW1</name>
    <dbReference type="NCBI Taxonomy" id="1330458"/>
    <lineage>
        <taxon>Bacteria</taxon>
        <taxon>Bacillati</taxon>
        <taxon>Actinomycetota</taxon>
        <taxon>Actinomycetes</taxon>
        <taxon>Micrococcales</taxon>
        <taxon>Microbacteriaceae</taxon>
        <taxon>Agrococcus</taxon>
    </lineage>
</organism>
<evidence type="ECO:0000256" key="4">
    <source>
        <dbReference type="ARBA" id="ARBA00047645"/>
    </source>
</evidence>
<evidence type="ECO:0000256" key="6">
    <source>
        <dbReference type="RuleBase" id="RU004168"/>
    </source>
</evidence>
<evidence type="ECO:0000313" key="8">
    <source>
        <dbReference type="EMBL" id="ERG64752.1"/>
    </source>
</evidence>
<keyword evidence="5" id="KW-0378">Hydrolase</keyword>
<feature type="active site" evidence="5">
    <location>
        <position position="29"/>
    </location>
</feature>
<feature type="active site" evidence="5">
    <location>
        <position position="11"/>
    </location>
</feature>
<dbReference type="Gene3D" id="3.30.70.100">
    <property type="match status" value="1"/>
</dbReference>
<name>U1LRR2_9MICO</name>
<dbReference type="EC" id="3.6.1.7" evidence="2 5"/>
<dbReference type="AlphaFoldDB" id="U1LRR2"/>
<dbReference type="Proteomes" id="UP000016462">
    <property type="component" value="Unassembled WGS sequence"/>
</dbReference>
<evidence type="ECO:0000256" key="2">
    <source>
        <dbReference type="ARBA" id="ARBA00012150"/>
    </source>
</evidence>
<dbReference type="PROSITE" id="PS51160">
    <property type="entry name" value="ACYLPHOSPHATASE_3"/>
    <property type="match status" value="1"/>
</dbReference>
<feature type="domain" description="Acylphosphatase-like" evidence="7">
    <location>
        <begin position="1"/>
        <end position="81"/>
    </location>
</feature>
<keyword evidence="9" id="KW-1185">Reference proteome</keyword>
<dbReference type="PANTHER" id="PTHR47268:SF4">
    <property type="entry name" value="ACYLPHOSPHATASE"/>
    <property type="match status" value="1"/>
</dbReference>
<comment type="catalytic activity">
    <reaction evidence="4 5">
        <text>an acyl phosphate + H2O = a carboxylate + phosphate + H(+)</text>
        <dbReference type="Rhea" id="RHEA:14965"/>
        <dbReference type="ChEBI" id="CHEBI:15377"/>
        <dbReference type="ChEBI" id="CHEBI:15378"/>
        <dbReference type="ChEBI" id="CHEBI:29067"/>
        <dbReference type="ChEBI" id="CHEBI:43474"/>
        <dbReference type="ChEBI" id="CHEBI:59918"/>
        <dbReference type="EC" id="3.6.1.7"/>
    </reaction>
</comment>
<dbReference type="InterPro" id="IPR036046">
    <property type="entry name" value="Acylphosphatase-like_dom_sf"/>
</dbReference>
<dbReference type="RefSeq" id="WP_021010085.1">
    <property type="nucleotide sequence ID" value="NZ_ASHR01000016.1"/>
</dbReference>
<proteinExistence type="inferred from homology"/>
<evidence type="ECO:0000256" key="5">
    <source>
        <dbReference type="PROSITE-ProRule" id="PRU00520"/>
    </source>
</evidence>
<dbReference type="EMBL" id="ASHR01000016">
    <property type="protein sequence ID" value="ERG64752.1"/>
    <property type="molecule type" value="Genomic_DNA"/>
</dbReference>
<evidence type="ECO:0000313" key="9">
    <source>
        <dbReference type="Proteomes" id="UP000016462"/>
    </source>
</evidence>
<accession>U1LRR2</accession>
<dbReference type="GO" id="GO:0003998">
    <property type="term" value="F:acylphosphatase activity"/>
    <property type="evidence" value="ECO:0007669"/>
    <property type="project" value="UniProtKB-EC"/>
</dbReference>
<dbReference type="InterPro" id="IPR020456">
    <property type="entry name" value="Acylphosphatase"/>
</dbReference>
<comment type="similarity">
    <text evidence="1 6">Belongs to the acylphosphatase family.</text>
</comment>